<name>A0A516SAI8_9NEIS</name>
<dbReference type="Proteomes" id="UP000317550">
    <property type="component" value="Chromosome"/>
</dbReference>
<sequence length="162" mass="18205">MSSLELTKKEKQAAEAYFAEPVNLDSSVRFTAGRLATWKCDVFLHTMRVCTFRKINGTVLIPNSSDEIFKLVLAELAPEITTLSQMSDLIERTSPAFRKVILCLKPYMEDIDGIWHTPEMEDCKYSAFLDNSTSGKLEKITLCNNAPPVIEEVGCGLKFLFS</sequence>
<evidence type="ECO:0000313" key="1">
    <source>
        <dbReference type="EMBL" id="QDQ25161.1"/>
    </source>
</evidence>
<dbReference type="EMBL" id="CP041730">
    <property type="protein sequence ID" value="QDQ25161.1"/>
    <property type="molecule type" value="Genomic_DNA"/>
</dbReference>
<gene>
    <name evidence="1" type="ORF">FNU76_01630</name>
</gene>
<dbReference type="RefSeq" id="WP_143856086.1">
    <property type="nucleotide sequence ID" value="NZ_CP041730.1"/>
</dbReference>
<reference evidence="2" key="1">
    <citation type="submission" date="2019-07" db="EMBL/GenBank/DDBJ databases">
        <title>Chitinimonas sp. nov., isolated from Ny-Alesund, arctica soil.</title>
        <authorList>
            <person name="Xu Q."/>
            <person name="Peng F."/>
        </authorList>
    </citation>
    <scope>NUCLEOTIDE SEQUENCE [LARGE SCALE GENOMIC DNA]</scope>
    <source>
        <strain evidence="2">R3-44</strain>
    </source>
</reference>
<evidence type="ECO:0000313" key="2">
    <source>
        <dbReference type="Proteomes" id="UP000317550"/>
    </source>
</evidence>
<keyword evidence="2" id="KW-1185">Reference proteome</keyword>
<organism evidence="1 2">
    <name type="scientific">Chitinimonas arctica</name>
    <dbReference type="NCBI Taxonomy" id="2594795"/>
    <lineage>
        <taxon>Bacteria</taxon>
        <taxon>Pseudomonadati</taxon>
        <taxon>Pseudomonadota</taxon>
        <taxon>Betaproteobacteria</taxon>
        <taxon>Neisseriales</taxon>
        <taxon>Chitinibacteraceae</taxon>
        <taxon>Chitinimonas</taxon>
    </lineage>
</organism>
<dbReference type="AlphaFoldDB" id="A0A516SAI8"/>
<proteinExistence type="predicted"/>
<dbReference type="KEGG" id="cari:FNU76_01630"/>
<protein>
    <submittedName>
        <fullName evidence="1">Uncharacterized protein</fullName>
    </submittedName>
</protein>
<accession>A0A516SAI8</accession>